<keyword evidence="19 22" id="KW-0496">Mitochondrion</keyword>
<dbReference type="GO" id="GO:0016491">
    <property type="term" value="F:oxidoreductase activity"/>
    <property type="evidence" value="ECO:0007669"/>
    <property type="project" value="UniProtKB-KW"/>
</dbReference>
<evidence type="ECO:0000256" key="14">
    <source>
        <dbReference type="ARBA" id="ARBA00022989"/>
    </source>
</evidence>
<dbReference type="GeneID" id="805304"/>
<evidence type="ECO:0000256" key="9">
    <source>
        <dbReference type="ARBA" id="ARBA00022660"/>
    </source>
</evidence>
<feature type="transmembrane region" description="Helical" evidence="20">
    <location>
        <begin position="66"/>
        <end position="90"/>
    </location>
</feature>
<feature type="transmembrane region" description="Helical" evidence="20">
    <location>
        <begin position="111"/>
        <end position="129"/>
    </location>
</feature>
<dbReference type="InterPro" id="IPR033944">
    <property type="entry name" value="Cyt_c_oxase_su1_dom"/>
</dbReference>
<keyword evidence="17 19" id="KW-0472">Membrane</keyword>
<dbReference type="InterPro" id="IPR000883">
    <property type="entry name" value="Cyt_C_Oxase_1"/>
</dbReference>
<keyword evidence="11 19" id="KW-0479">Metal-binding</keyword>
<evidence type="ECO:0000313" key="22">
    <source>
        <dbReference type="EMBL" id="AAN31942.1"/>
    </source>
</evidence>
<comment type="similarity">
    <text evidence="3 19">Belongs to the heme-copper respiratory oxidase family.</text>
</comment>
<evidence type="ECO:0000256" key="10">
    <source>
        <dbReference type="ARBA" id="ARBA00022692"/>
    </source>
</evidence>
<keyword evidence="7 19" id="KW-0813">Transport</keyword>
<dbReference type="GO" id="GO:0046872">
    <property type="term" value="F:metal ion binding"/>
    <property type="evidence" value="ECO:0007669"/>
    <property type="project" value="UniProtKB-KW"/>
</dbReference>
<feature type="domain" description="Cytochrome oxidase subunit I profile" evidence="21">
    <location>
        <begin position="15"/>
        <end position="541"/>
    </location>
</feature>
<dbReference type="GO" id="GO:0015990">
    <property type="term" value="P:electron transport coupled proton transport"/>
    <property type="evidence" value="ECO:0007669"/>
    <property type="project" value="TreeGrafter"/>
</dbReference>
<evidence type="ECO:0000256" key="19">
    <source>
        <dbReference type="RuleBase" id="RU000369"/>
    </source>
</evidence>
<comment type="pathway">
    <text evidence="2 19">Energy metabolism; oxidative phosphorylation.</text>
</comment>
<evidence type="ECO:0000256" key="17">
    <source>
        <dbReference type="ARBA" id="ARBA00023136"/>
    </source>
</evidence>
<dbReference type="PRINTS" id="PR01165">
    <property type="entry name" value="CYCOXIDASEI"/>
</dbReference>
<feature type="transmembrane region" description="Helical" evidence="20">
    <location>
        <begin position="388"/>
        <end position="407"/>
    </location>
</feature>
<dbReference type="InterPro" id="IPR023615">
    <property type="entry name" value="Cyt_c_Oxase_su1_BS"/>
</dbReference>
<dbReference type="Pfam" id="PF00115">
    <property type="entry name" value="COX1"/>
    <property type="match status" value="1"/>
</dbReference>
<dbReference type="VEuPathDB" id="FungiDB:SOCG_7000006443049172"/>
<protein>
    <recommendedName>
        <fullName evidence="6 19">Cytochrome c oxidase subunit 1</fullName>
        <ecNumber evidence="5 19">7.1.1.9</ecNumber>
    </recommendedName>
</protein>
<keyword evidence="13 19" id="KW-0249">Electron transport</keyword>
<feature type="transmembrane region" description="Helical" evidence="20">
    <location>
        <begin position="284"/>
        <end position="303"/>
    </location>
</feature>
<dbReference type="PANTHER" id="PTHR10422">
    <property type="entry name" value="CYTOCHROME C OXIDASE SUBUNIT 1"/>
    <property type="match status" value="1"/>
</dbReference>
<evidence type="ECO:0000256" key="12">
    <source>
        <dbReference type="ARBA" id="ARBA00022967"/>
    </source>
</evidence>
<dbReference type="EC" id="7.1.1.9" evidence="5 19"/>
<reference evidence="22" key="1">
    <citation type="journal article" date="2000" name="Trends Biochem. Sci.">
        <title>A novel motif for identifying rps3 homologs in fungal mitochondrial genomes.</title>
        <authorList>
            <person name="Bullerwell C.E."/>
            <person name="Burger G."/>
            <person name="Lang B.F."/>
        </authorList>
    </citation>
    <scope>NUCLEOTIDE SEQUENCE</scope>
</reference>
<dbReference type="GO" id="GO:0005743">
    <property type="term" value="C:mitochondrial inner membrane"/>
    <property type="evidence" value="ECO:0007669"/>
    <property type="project" value="UniProtKB-SubCell"/>
</dbReference>
<evidence type="ECO:0000256" key="5">
    <source>
        <dbReference type="ARBA" id="ARBA00012949"/>
    </source>
</evidence>
<dbReference type="FunFam" id="1.20.210.10:FF:000004">
    <property type="entry name" value="Cytochrome c oxidase subunit 1"/>
    <property type="match status" value="1"/>
</dbReference>
<evidence type="ECO:0000256" key="3">
    <source>
        <dbReference type="ARBA" id="ARBA00009578"/>
    </source>
</evidence>
<evidence type="ECO:0000256" key="8">
    <source>
        <dbReference type="ARBA" id="ARBA00022617"/>
    </source>
</evidence>
<keyword evidence="9 19" id="KW-0679">Respiratory chain</keyword>
<evidence type="ECO:0000256" key="20">
    <source>
        <dbReference type="SAM" id="Phobius"/>
    </source>
</evidence>
<dbReference type="GO" id="GO:0020037">
    <property type="term" value="F:heme binding"/>
    <property type="evidence" value="ECO:0007669"/>
    <property type="project" value="InterPro"/>
</dbReference>
<geneLocation type="mitochondrion" evidence="22"/>
<evidence type="ECO:0000256" key="13">
    <source>
        <dbReference type="ARBA" id="ARBA00022982"/>
    </source>
</evidence>
<feature type="transmembrane region" description="Helical" evidence="20">
    <location>
        <begin position="419"/>
        <end position="438"/>
    </location>
</feature>
<sequence length="542" mass="59925">MTNLLNSFFSYVNRWLFSTNAKDIAILYLFFGLISGMLGAVFSFIIRMELSGPGSQFLAGNNQLYNVAITSHGVLMIFFFIIPALFGAFGNYLVPLMIGAPDVAYPRVNNFTFWLLPPALILMLLSTLSEEGPGTGWTVYPPLSTITSHSGPAVDLALLSLQLTGISSTLGSLNLIVTMLNMRTPGMSLYQMPLFAWSIMITSILLLLTLPVLAGGLFMLFTDRNLNTSFYAPEGGGDPVLYQHLFWFFGHPEVYILIMPAFGVVSHIISTLSNKPIFGREGMICAMASIAILGLMVWSHHLFTVGLDVDTRAYFSAATMIIAIPTGIKIFSWLATLTGGSVQWSRVPMLYALGFLILFTIGGLTGVILSNSVLDIAFHDTYFVVAHFHYVLSMGALFGLCGAYYFWSPKMFGLMYNETLASIQFWTLFIGVNVVFGPQHFLGLNGMPRRIPDYPDAFIGWNFVSSVGSAVSIISLFLFLYVIYDQYTSNRVVTTNPYLIPSYFDDNVVFVNEKLGVADSIEWLLHSPVHEHAFNSLPIKSV</sequence>
<dbReference type="EMBL" id="AF275271">
    <property type="protein sequence ID" value="AAN31942.1"/>
    <property type="molecule type" value="Genomic_DNA"/>
</dbReference>
<keyword evidence="15 19" id="KW-0408">Iron</keyword>
<dbReference type="GO" id="GO:0045277">
    <property type="term" value="C:respiratory chain complex IV"/>
    <property type="evidence" value="ECO:0007669"/>
    <property type="project" value="InterPro"/>
</dbReference>
<evidence type="ECO:0000259" key="21">
    <source>
        <dbReference type="PROSITE" id="PS50855"/>
    </source>
</evidence>
<evidence type="ECO:0000256" key="6">
    <source>
        <dbReference type="ARBA" id="ARBA00015947"/>
    </source>
</evidence>
<dbReference type="GO" id="GO:0006123">
    <property type="term" value="P:mitochondrial electron transport, cytochrome c to oxygen"/>
    <property type="evidence" value="ECO:0007669"/>
    <property type="project" value="TreeGrafter"/>
</dbReference>
<comment type="subunit">
    <text evidence="4">Component of the cytochrome c oxidase (complex IV, CIV), a multisubunit enzyme composed of a catalytic core of 3 subunits and several supernumerary subunits. The complex exists as a monomer or a dimer and forms supercomplexes (SCs) in the inner mitochondrial membrane with ubiquinol-cytochrome c oxidoreductase (cytochrome b-c1 complex, complex III, CIII).</text>
</comment>
<feature type="transmembrane region" description="Helical" evidence="20">
    <location>
        <begin position="159"/>
        <end position="182"/>
    </location>
</feature>
<dbReference type="SUPFAM" id="SSF81442">
    <property type="entry name" value="Cytochrome c oxidase subunit I-like"/>
    <property type="match status" value="1"/>
</dbReference>
<dbReference type="GO" id="GO:0004129">
    <property type="term" value="F:cytochrome-c oxidase activity"/>
    <property type="evidence" value="ECO:0007669"/>
    <property type="project" value="UniProtKB-EC"/>
</dbReference>
<keyword evidence="19" id="KW-0999">Mitochondrion inner membrane</keyword>
<dbReference type="CDD" id="cd01663">
    <property type="entry name" value="Cyt_c_Oxidase_I"/>
    <property type="match status" value="1"/>
</dbReference>
<evidence type="ECO:0000256" key="1">
    <source>
        <dbReference type="ARBA" id="ARBA00004141"/>
    </source>
</evidence>
<evidence type="ECO:0000256" key="4">
    <source>
        <dbReference type="ARBA" id="ARBA00011164"/>
    </source>
</evidence>
<keyword evidence="8 19" id="KW-0349">Heme</keyword>
<dbReference type="PROSITE" id="PS50855">
    <property type="entry name" value="COX1"/>
    <property type="match status" value="1"/>
</dbReference>
<accession>Q8HQ88</accession>
<comment type="catalytic activity">
    <reaction evidence="18">
        <text>4 Fe(II)-[cytochrome c] + O2 + 8 H(+)(in) = 4 Fe(III)-[cytochrome c] + 2 H2O + 4 H(+)(out)</text>
        <dbReference type="Rhea" id="RHEA:11436"/>
        <dbReference type="Rhea" id="RHEA-COMP:10350"/>
        <dbReference type="Rhea" id="RHEA-COMP:14399"/>
        <dbReference type="ChEBI" id="CHEBI:15377"/>
        <dbReference type="ChEBI" id="CHEBI:15378"/>
        <dbReference type="ChEBI" id="CHEBI:15379"/>
        <dbReference type="ChEBI" id="CHEBI:29033"/>
        <dbReference type="ChEBI" id="CHEBI:29034"/>
        <dbReference type="EC" id="7.1.1.9"/>
    </reaction>
    <physiologicalReaction direction="left-to-right" evidence="18">
        <dbReference type="Rhea" id="RHEA:11437"/>
    </physiologicalReaction>
</comment>
<dbReference type="Gene3D" id="1.20.210.10">
    <property type="entry name" value="Cytochrome c oxidase-like, subunit I domain"/>
    <property type="match status" value="1"/>
</dbReference>
<keyword evidence="12" id="KW-1278">Translocase</keyword>
<dbReference type="PANTHER" id="PTHR10422:SF18">
    <property type="entry name" value="CYTOCHROME C OXIDASE SUBUNIT 1"/>
    <property type="match status" value="1"/>
</dbReference>
<dbReference type="AlphaFoldDB" id="Q8HQ88"/>
<keyword evidence="22" id="KW-0560">Oxidoreductase</keyword>
<feature type="transmembrane region" description="Helical" evidence="20">
    <location>
        <begin position="24"/>
        <end position="46"/>
    </location>
</feature>
<comment type="subcellular location">
    <subcellularLocation>
        <location evidence="1">Membrane</location>
        <topology evidence="1">Multi-pass membrane protein</topology>
    </subcellularLocation>
    <subcellularLocation>
        <location evidence="19">Mitochondrion inner membrane</location>
        <topology evidence="19">Multi-pass membrane protein</topology>
    </subcellularLocation>
</comment>
<reference evidence="22" key="2">
    <citation type="journal article" date="2003" name="Nucleic Acids Res.">
        <title>A comparison of three fission yeast mitochondrial genomes.</title>
        <authorList>
            <person name="Bullerwell C.E."/>
            <person name="Leigh J."/>
            <person name="Forget L."/>
            <person name="Lang B.F."/>
        </authorList>
    </citation>
    <scope>NUCLEOTIDE SEQUENCE</scope>
</reference>
<keyword evidence="14 20" id="KW-1133">Transmembrane helix</keyword>
<feature type="transmembrane region" description="Helical" evidence="20">
    <location>
        <begin position="194"/>
        <end position="221"/>
    </location>
</feature>
<dbReference type="InterPro" id="IPR036927">
    <property type="entry name" value="Cyt_c_oxase-like_su1_sf"/>
</dbReference>
<feature type="transmembrane region" description="Helical" evidence="20">
    <location>
        <begin position="254"/>
        <end position="272"/>
    </location>
</feature>
<dbReference type="InterPro" id="IPR023616">
    <property type="entry name" value="Cyt_c_oxase-like_su1_dom"/>
</dbReference>
<dbReference type="RefSeq" id="NP_700367.1">
    <property type="nucleotide sequence ID" value="NC_004312.1"/>
</dbReference>
<comment type="function">
    <text evidence="19">Component of the cytochrome c oxidase, the last enzyme in the mitochondrial electron transport chain which drives oxidative phosphorylation. The respiratory chain contains 3 multisubunit complexes succinate dehydrogenase (complex II, CII), ubiquinol-cytochrome c oxidoreductase (cytochrome b-c1 complex, complex III, CIII) and cytochrome c oxidase (complex IV, CIV), that cooperate to transfer electrons derived from NADH and succinate to molecular oxygen, creating an electrochemical gradient over the inner membrane that drives transmembrane transport and the ATP synthase. Cytochrome c oxidase is the component of the respiratory chain that catalyzes the reduction of oxygen to water. Electrons originating from reduced cytochrome c in the intermembrane space (IMS) are transferred via the dinuclear copper A center (CU(A)) of subunit 2 and heme A of subunit 1 to the active site in subunit 1, a binuclear center (BNC) formed by heme A3 and copper B (CU(B)). The BNC reduces molecular oxygen to 2 water molecules using 4 electrons from cytochrome c in the IMS and 4 protons from the mitochondrial matrix.</text>
</comment>
<evidence type="ECO:0000256" key="7">
    <source>
        <dbReference type="ARBA" id="ARBA00022448"/>
    </source>
</evidence>
<dbReference type="PROSITE" id="PS00077">
    <property type="entry name" value="COX1_CUB"/>
    <property type="match status" value="1"/>
</dbReference>
<evidence type="ECO:0000256" key="11">
    <source>
        <dbReference type="ARBA" id="ARBA00022723"/>
    </source>
</evidence>
<feature type="transmembrane region" description="Helical" evidence="20">
    <location>
        <begin position="349"/>
        <end position="368"/>
    </location>
</feature>
<keyword evidence="10 19" id="KW-0812">Transmembrane</keyword>
<evidence type="ECO:0000256" key="2">
    <source>
        <dbReference type="ARBA" id="ARBA00004673"/>
    </source>
</evidence>
<feature type="transmembrane region" description="Helical" evidence="20">
    <location>
        <begin position="315"/>
        <end position="337"/>
    </location>
</feature>
<evidence type="ECO:0000256" key="18">
    <source>
        <dbReference type="ARBA" id="ARBA00049512"/>
    </source>
</evidence>
<feature type="transmembrane region" description="Helical" evidence="20">
    <location>
        <begin position="458"/>
        <end position="484"/>
    </location>
</feature>
<keyword evidence="16 19" id="KW-0186">Copper</keyword>
<evidence type="ECO:0000256" key="15">
    <source>
        <dbReference type="ARBA" id="ARBA00023004"/>
    </source>
</evidence>
<dbReference type="UniPathway" id="UPA00705"/>
<organism evidence="22">
    <name type="scientific">Schizosaccharomyces octosporus</name>
    <name type="common">Fission yeast</name>
    <name type="synonym">Octosporomyces octosporus</name>
    <dbReference type="NCBI Taxonomy" id="4899"/>
    <lineage>
        <taxon>Eukaryota</taxon>
        <taxon>Fungi</taxon>
        <taxon>Dikarya</taxon>
        <taxon>Ascomycota</taxon>
        <taxon>Taphrinomycotina</taxon>
        <taxon>Schizosaccharomycetes</taxon>
        <taxon>Schizosaccharomycetales</taxon>
        <taxon>Schizosaccharomycetaceae</taxon>
        <taxon>Schizosaccharomyces</taxon>
    </lineage>
</organism>
<gene>
    <name evidence="22" type="primary">cox1</name>
</gene>
<evidence type="ECO:0000256" key="16">
    <source>
        <dbReference type="ARBA" id="ARBA00023008"/>
    </source>
</evidence>
<name>Q8HQ88_SCHOT</name>
<proteinExistence type="inferred from homology"/>